<dbReference type="GO" id="GO:0020037">
    <property type="term" value="F:heme binding"/>
    <property type="evidence" value="ECO:0007669"/>
    <property type="project" value="InterPro"/>
</dbReference>
<reference evidence="7" key="1">
    <citation type="submission" date="2016-11" db="EMBL/GenBank/DDBJ databases">
        <authorList>
            <person name="Varghese N."/>
            <person name="Submissions S."/>
        </authorList>
    </citation>
    <scope>NUCLEOTIDE SEQUENCE [LARGE SCALE GENOMIC DNA]</scope>
    <source>
        <strain evidence="7">DSM 19858</strain>
    </source>
</reference>
<accession>A0A1M6NG75</accession>
<keyword evidence="4" id="KW-0472">Membrane</keyword>
<dbReference type="GO" id="GO:0009055">
    <property type="term" value="F:electron transfer activity"/>
    <property type="evidence" value="ECO:0007669"/>
    <property type="project" value="InterPro"/>
</dbReference>
<dbReference type="InterPro" id="IPR009056">
    <property type="entry name" value="Cyt_c-like_dom"/>
</dbReference>
<dbReference type="EMBL" id="FQYU01000013">
    <property type="protein sequence ID" value="SHJ94761.1"/>
    <property type="molecule type" value="Genomic_DNA"/>
</dbReference>
<dbReference type="GO" id="GO:0046872">
    <property type="term" value="F:metal ion binding"/>
    <property type="evidence" value="ECO:0007669"/>
    <property type="project" value="UniProtKB-KW"/>
</dbReference>
<evidence type="ECO:0000256" key="1">
    <source>
        <dbReference type="ARBA" id="ARBA00022723"/>
    </source>
</evidence>
<feature type="domain" description="Cytochrome c" evidence="5">
    <location>
        <begin position="142"/>
        <end position="260"/>
    </location>
</feature>
<evidence type="ECO:0000256" key="2">
    <source>
        <dbReference type="ARBA" id="ARBA00023004"/>
    </source>
</evidence>
<dbReference type="PANTHER" id="PTHR35889">
    <property type="entry name" value="CYCLOINULO-OLIGOSACCHARIDE FRUCTANOTRANSFERASE-RELATED"/>
    <property type="match status" value="1"/>
</dbReference>
<sequence length="459" mass="50964">MDVLQQLLGRLHPLVVHLPIGFIMMGLLLQWYDRKQGQYAQIIAFVYLWAGITATLACITGYLQYMGEGYSFETVERHLWSGIATAVFSFLMYGKLKAAFLSKVPMALSSFFVLALISFTGHQGGNITHGEDYLVEPLPNSIKSALGYDTFEEKQISLTEGNWQSALLYEDVIMPILNNKCVSCHNPKKNKGDLLLHSQEGILKGGESGQVVIAHDASKSEIFSRMTLPMDDDDHMPPEGKTQPTKEEIQLIEAWIAAGHPFEGTVGEIGLKKELFIPFFPKKHDTDHPDIEITAASQDSIKAIKETGIYVDPISATTNFLSVSCINQPNFVDTDLGLLLPIKNQISRLDLGGTQVTDAIVEQLRSLPNLTVLKLDHTKITGKNIGALKDLRHLRTINLTGSDFQADIQVFSDFKNLKKVFLYKTKTNFNGVRSLKGGEISIDFGNYELPPIPSDSIVY</sequence>
<keyword evidence="3" id="KW-0349">Heme</keyword>
<keyword evidence="4" id="KW-1133">Transmembrane helix</keyword>
<keyword evidence="2 3" id="KW-0408">Iron</keyword>
<dbReference type="Pfam" id="PF07635">
    <property type="entry name" value="PSCyt1"/>
    <property type="match status" value="1"/>
</dbReference>
<keyword evidence="7" id="KW-1185">Reference proteome</keyword>
<evidence type="ECO:0000256" key="3">
    <source>
        <dbReference type="PROSITE-ProRule" id="PRU00433"/>
    </source>
</evidence>
<dbReference type="InterPro" id="IPR001611">
    <property type="entry name" value="Leu-rich_rpt"/>
</dbReference>
<feature type="transmembrane region" description="Helical" evidence="4">
    <location>
        <begin position="14"/>
        <end position="32"/>
    </location>
</feature>
<keyword evidence="4" id="KW-0812">Transmembrane</keyword>
<dbReference type="AlphaFoldDB" id="A0A1M6NG75"/>
<dbReference type="PROSITE" id="PS51007">
    <property type="entry name" value="CYTC"/>
    <property type="match status" value="1"/>
</dbReference>
<organism evidence="6 7">
    <name type="scientific">Pseudozobellia thermophila</name>
    <dbReference type="NCBI Taxonomy" id="192903"/>
    <lineage>
        <taxon>Bacteria</taxon>
        <taxon>Pseudomonadati</taxon>
        <taxon>Bacteroidota</taxon>
        <taxon>Flavobacteriia</taxon>
        <taxon>Flavobacteriales</taxon>
        <taxon>Flavobacteriaceae</taxon>
        <taxon>Pseudozobellia</taxon>
    </lineage>
</organism>
<evidence type="ECO:0000256" key="4">
    <source>
        <dbReference type="SAM" id="Phobius"/>
    </source>
</evidence>
<dbReference type="SUPFAM" id="SSF52047">
    <property type="entry name" value="RNI-like"/>
    <property type="match status" value="1"/>
</dbReference>
<protein>
    <submittedName>
        <fullName evidence="6">Leucine rich repeat-containing protein</fullName>
    </submittedName>
</protein>
<keyword evidence="1 3" id="KW-0479">Metal-binding</keyword>
<evidence type="ECO:0000313" key="6">
    <source>
        <dbReference type="EMBL" id="SHJ94761.1"/>
    </source>
</evidence>
<feature type="transmembrane region" description="Helical" evidence="4">
    <location>
        <begin position="77"/>
        <end position="93"/>
    </location>
</feature>
<feature type="transmembrane region" description="Helical" evidence="4">
    <location>
        <begin position="100"/>
        <end position="119"/>
    </location>
</feature>
<gene>
    <name evidence="6" type="ORF">SAMN04488513_11350</name>
</gene>
<feature type="transmembrane region" description="Helical" evidence="4">
    <location>
        <begin position="44"/>
        <end position="65"/>
    </location>
</feature>
<name>A0A1M6NG75_9FLAO</name>
<proteinExistence type="predicted"/>
<dbReference type="Pfam" id="PF13855">
    <property type="entry name" value="LRR_8"/>
    <property type="match status" value="1"/>
</dbReference>
<dbReference type="OrthoDB" id="1099022at2"/>
<dbReference type="Gene3D" id="3.80.10.10">
    <property type="entry name" value="Ribonuclease Inhibitor"/>
    <property type="match status" value="1"/>
</dbReference>
<evidence type="ECO:0000259" key="5">
    <source>
        <dbReference type="PROSITE" id="PS51007"/>
    </source>
</evidence>
<evidence type="ECO:0000313" key="7">
    <source>
        <dbReference type="Proteomes" id="UP000184543"/>
    </source>
</evidence>
<dbReference type="PANTHER" id="PTHR35889:SF3">
    <property type="entry name" value="F-BOX DOMAIN-CONTAINING PROTEIN"/>
    <property type="match status" value="1"/>
</dbReference>
<dbReference type="InterPro" id="IPR032675">
    <property type="entry name" value="LRR_dom_sf"/>
</dbReference>
<dbReference type="RefSeq" id="WP_072995515.1">
    <property type="nucleotide sequence ID" value="NZ_FQYU01000013.1"/>
</dbReference>
<dbReference type="STRING" id="192903.SAMN04488513_11350"/>
<dbReference type="InterPro" id="IPR011429">
    <property type="entry name" value="Cyt_c_Planctomycete-type"/>
</dbReference>
<dbReference type="Proteomes" id="UP000184543">
    <property type="component" value="Unassembled WGS sequence"/>
</dbReference>